<comment type="subcellular location">
    <subcellularLocation>
        <location evidence="1">Nucleus</location>
    </subcellularLocation>
</comment>
<keyword evidence="3" id="KW-0805">Transcription regulation</keyword>
<dbReference type="AlphaFoldDB" id="A0A034W2F4"/>
<dbReference type="Proteomes" id="UP001652620">
    <property type="component" value="Chromosome 4"/>
</dbReference>
<dbReference type="KEGG" id="bdr:105222984"/>
<dbReference type="GO" id="GO:0005654">
    <property type="term" value="C:nucleoplasm"/>
    <property type="evidence" value="ECO:0007669"/>
    <property type="project" value="UniProtKB-ARBA"/>
</dbReference>
<dbReference type="Pfam" id="PF08598">
    <property type="entry name" value="Sds3"/>
    <property type="match status" value="1"/>
</dbReference>
<keyword evidence="4" id="KW-0804">Transcription</keyword>
<dbReference type="SMART" id="SM01401">
    <property type="entry name" value="Sds3"/>
    <property type="match status" value="1"/>
</dbReference>
<sequence length="238" mass="27875">MPAKNEGEATDVEDVSGAESDHSNSSPNRESTDEEANEMDSDDSSDMDFIEMDRIRSEYCQDLASLELQFEQLREQYYQERYKQNEQQIVDVREGRSEEYLIPLRELDKAYENRVEVAEKLRQFRLENIDHKYQSEIQAAQQNFESEKQLAMDQIEEQLIERIRRLEEDRNNVDISWSDWAVDRRASKVRGPGRKKAVTVTGPYIVYMLRDEDIMEDWTAIRKALKRSTATSVSSVAV</sequence>
<keyword evidence="5" id="KW-0539">Nucleus</keyword>
<evidence type="ECO:0000256" key="5">
    <source>
        <dbReference type="ARBA" id="ARBA00023242"/>
    </source>
</evidence>
<dbReference type="EMBL" id="GAKP01009216">
    <property type="protein sequence ID" value="JAC49736.1"/>
    <property type="molecule type" value="Transcribed_RNA"/>
</dbReference>
<dbReference type="GO" id="GO:0010468">
    <property type="term" value="P:regulation of gene expression"/>
    <property type="evidence" value="ECO:0007669"/>
    <property type="project" value="UniProtKB-ARBA"/>
</dbReference>
<dbReference type="RefSeq" id="XP_019844734.1">
    <property type="nucleotide sequence ID" value="XM_019989175.2"/>
</dbReference>
<dbReference type="PANTHER" id="PTHR21964">
    <property type="entry name" value="BREAST CANCER METASTASIS-SUPPRESSOR 1"/>
    <property type="match status" value="1"/>
</dbReference>
<evidence type="ECO:0000256" key="2">
    <source>
        <dbReference type="ARBA" id="ARBA00022491"/>
    </source>
</evidence>
<evidence type="ECO:0000313" key="7">
    <source>
        <dbReference type="EMBL" id="JAC49736.1"/>
    </source>
</evidence>
<evidence type="ECO:0000256" key="1">
    <source>
        <dbReference type="ARBA" id="ARBA00004123"/>
    </source>
</evidence>
<feature type="compositionally biased region" description="Acidic residues" evidence="6">
    <location>
        <begin position="32"/>
        <end position="46"/>
    </location>
</feature>
<proteinExistence type="predicted"/>
<gene>
    <name evidence="7" type="primary">BRM1L</name>
    <name evidence="9" type="synonym">LOC105222984</name>
</gene>
<dbReference type="InterPro" id="IPR013907">
    <property type="entry name" value="Sds3"/>
</dbReference>
<keyword evidence="8" id="KW-1185">Reference proteome</keyword>
<organism evidence="7">
    <name type="scientific">Bactrocera dorsalis</name>
    <name type="common">Oriental fruit fly</name>
    <name type="synonym">Dacus dorsalis</name>
    <dbReference type="NCBI Taxonomy" id="27457"/>
    <lineage>
        <taxon>Eukaryota</taxon>
        <taxon>Metazoa</taxon>
        <taxon>Ecdysozoa</taxon>
        <taxon>Arthropoda</taxon>
        <taxon>Hexapoda</taxon>
        <taxon>Insecta</taxon>
        <taxon>Pterygota</taxon>
        <taxon>Neoptera</taxon>
        <taxon>Endopterygota</taxon>
        <taxon>Diptera</taxon>
        <taxon>Brachycera</taxon>
        <taxon>Muscomorpha</taxon>
        <taxon>Tephritoidea</taxon>
        <taxon>Tephritidae</taxon>
        <taxon>Bactrocera</taxon>
        <taxon>Bactrocera</taxon>
    </lineage>
</organism>
<feature type="region of interest" description="Disordered" evidence="6">
    <location>
        <begin position="1"/>
        <end position="46"/>
    </location>
</feature>
<evidence type="ECO:0000256" key="3">
    <source>
        <dbReference type="ARBA" id="ARBA00023015"/>
    </source>
</evidence>
<protein>
    <submittedName>
        <fullName evidence="7 9">Breast cancer metastasis-suppressor 1-like protein</fullName>
    </submittedName>
</protein>
<accession>A0A034W2F4</accession>
<dbReference type="Gene3D" id="1.20.5.1500">
    <property type="match status" value="1"/>
</dbReference>
<reference evidence="7" key="1">
    <citation type="journal article" date="2014" name="BMC Genomics">
        <title>Characterizing the developmental transcriptome of the oriental fruit fly, Bactrocera dorsalis (Diptera: Tephritidae) through comparative genomic analysis with Drosophila melanogaster utilizing modENCODE datasets.</title>
        <authorList>
            <person name="Geib S.M."/>
            <person name="Calla B."/>
            <person name="Hall B."/>
            <person name="Hou S."/>
            <person name="Manoukis N.C."/>
        </authorList>
    </citation>
    <scope>NUCLEOTIDE SEQUENCE</scope>
    <source>
        <strain evidence="7">Punador</strain>
    </source>
</reference>
<name>A0A034W2F4_BACDO</name>
<dbReference type="OMA" id="SEKHMAV"/>
<evidence type="ECO:0000256" key="6">
    <source>
        <dbReference type="SAM" id="MobiDB-lite"/>
    </source>
</evidence>
<reference evidence="9" key="2">
    <citation type="submission" date="2022-04" db="UniProtKB">
        <authorList>
            <consortium name="RefSeq"/>
        </authorList>
    </citation>
    <scope>IDENTIFICATION</scope>
</reference>
<keyword evidence="2" id="KW-0678">Repressor</keyword>
<evidence type="ECO:0000256" key="4">
    <source>
        <dbReference type="ARBA" id="ARBA00023163"/>
    </source>
</evidence>
<dbReference type="OrthoDB" id="20886at2759"/>
<evidence type="ECO:0000313" key="8">
    <source>
        <dbReference type="Proteomes" id="UP001652620"/>
    </source>
</evidence>
<evidence type="ECO:0000313" key="9">
    <source>
        <dbReference type="RefSeq" id="XP_019844734.1"/>
    </source>
</evidence>